<reference evidence="1" key="1">
    <citation type="journal article" date="2020" name="Fungal Divers.">
        <title>Resolving the Mortierellaceae phylogeny through synthesis of multi-gene phylogenetics and phylogenomics.</title>
        <authorList>
            <person name="Vandepol N."/>
            <person name="Liber J."/>
            <person name="Desiro A."/>
            <person name="Na H."/>
            <person name="Kennedy M."/>
            <person name="Barry K."/>
            <person name="Grigoriev I.V."/>
            <person name="Miller A.N."/>
            <person name="O'Donnell K."/>
            <person name="Stajich J.E."/>
            <person name="Bonito G."/>
        </authorList>
    </citation>
    <scope>NUCLEOTIDE SEQUENCE</scope>
    <source>
        <strain evidence="1">NRRL 6426</strain>
    </source>
</reference>
<proteinExistence type="predicted"/>
<protein>
    <submittedName>
        <fullName evidence="1">Uncharacterized protein</fullName>
    </submittedName>
</protein>
<gene>
    <name evidence="1" type="ORF">BG015_003106</name>
</gene>
<dbReference type="EMBL" id="JAAAUQ010000166">
    <property type="protein sequence ID" value="KAF9153570.1"/>
    <property type="molecule type" value="Genomic_DNA"/>
</dbReference>
<accession>A0A9P5VDG9</accession>
<dbReference type="OrthoDB" id="2445598at2759"/>
<name>A0A9P5VDG9_9FUNG</name>
<dbReference type="Proteomes" id="UP000748756">
    <property type="component" value="Unassembled WGS sequence"/>
</dbReference>
<comment type="caution">
    <text evidence="1">The sequence shown here is derived from an EMBL/GenBank/DDBJ whole genome shotgun (WGS) entry which is preliminary data.</text>
</comment>
<dbReference type="AlphaFoldDB" id="A0A9P5VDG9"/>
<keyword evidence="2" id="KW-1185">Reference proteome</keyword>
<sequence length="100" mass="11260">MESKELTVLTVFSNSTELDLKVSAESVAQITSPFSGHVSVTTWSNLIRPRVYSNDDWFVRQTKTLQSLTGYFPYPNRTEPTGYIPRAEISSEQATLDVAR</sequence>
<organism evidence="1 2">
    <name type="scientific">Linnemannia schmuckeri</name>
    <dbReference type="NCBI Taxonomy" id="64567"/>
    <lineage>
        <taxon>Eukaryota</taxon>
        <taxon>Fungi</taxon>
        <taxon>Fungi incertae sedis</taxon>
        <taxon>Mucoromycota</taxon>
        <taxon>Mortierellomycotina</taxon>
        <taxon>Mortierellomycetes</taxon>
        <taxon>Mortierellales</taxon>
        <taxon>Mortierellaceae</taxon>
        <taxon>Linnemannia</taxon>
    </lineage>
</organism>
<evidence type="ECO:0000313" key="2">
    <source>
        <dbReference type="Proteomes" id="UP000748756"/>
    </source>
</evidence>
<evidence type="ECO:0000313" key="1">
    <source>
        <dbReference type="EMBL" id="KAF9153570.1"/>
    </source>
</evidence>